<feature type="region of interest" description="Disordered" evidence="1">
    <location>
        <begin position="60"/>
        <end position="118"/>
    </location>
</feature>
<sequence>MRPRRWFVTSVRSAAGAIQVFGFTTRRGHLDLSRFGSKRRDTWFLFLSILSCRNPSPIRLQSHDPAVRPPSPAAFTRPPRPRRQPPSPLLLGCSAAGPAGGSDRRVASPSPPAAAPLRDRPYRCLARVATTHRLFLSPAVVGRRGRAGRIPPPDQDVLHARRDSRWHESSPPASPLLRLTSPRLLSSVSSPQLSATPESRPWRDRRRCESASPASPQLRLASQRLPSRRPRLLPSPVPRPPPVVDCSAPTSISFVHLEHGHRSTLQSPSCSPSPPQTPPPADPMTTCS</sequence>
<gene>
    <name evidence="2" type="ORF">PVAP13_2NG457003</name>
</gene>
<reference evidence="2" key="1">
    <citation type="submission" date="2020-05" db="EMBL/GenBank/DDBJ databases">
        <title>WGS assembly of Panicum virgatum.</title>
        <authorList>
            <person name="Lovell J.T."/>
            <person name="Jenkins J."/>
            <person name="Shu S."/>
            <person name="Juenger T.E."/>
            <person name="Schmutz J."/>
        </authorList>
    </citation>
    <scope>NUCLEOTIDE SEQUENCE</scope>
    <source>
        <strain evidence="2">AP13</strain>
    </source>
</reference>
<evidence type="ECO:0000313" key="2">
    <source>
        <dbReference type="EMBL" id="KAG2636543.1"/>
    </source>
</evidence>
<keyword evidence="3" id="KW-1185">Reference proteome</keyword>
<feature type="region of interest" description="Disordered" evidence="1">
    <location>
        <begin position="144"/>
        <end position="288"/>
    </location>
</feature>
<feature type="compositionally biased region" description="Pro residues" evidence="1">
    <location>
        <begin position="271"/>
        <end position="282"/>
    </location>
</feature>
<comment type="caution">
    <text evidence="2">The sequence shown here is derived from an EMBL/GenBank/DDBJ whole genome shotgun (WGS) entry which is preliminary data.</text>
</comment>
<feature type="compositionally biased region" description="Low complexity" evidence="1">
    <location>
        <begin position="169"/>
        <end position="197"/>
    </location>
</feature>
<dbReference type="AlphaFoldDB" id="A0A8T0VVS9"/>
<dbReference type="EMBL" id="CM029040">
    <property type="protein sequence ID" value="KAG2636543.1"/>
    <property type="molecule type" value="Genomic_DNA"/>
</dbReference>
<feature type="compositionally biased region" description="Basic and acidic residues" evidence="1">
    <location>
        <begin position="200"/>
        <end position="209"/>
    </location>
</feature>
<evidence type="ECO:0000313" key="3">
    <source>
        <dbReference type="Proteomes" id="UP000823388"/>
    </source>
</evidence>
<organism evidence="2 3">
    <name type="scientific">Panicum virgatum</name>
    <name type="common">Blackwell switchgrass</name>
    <dbReference type="NCBI Taxonomy" id="38727"/>
    <lineage>
        <taxon>Eukaryota</taxon>
        <taxon>Viridiplantae</taxon>
        <taxon>Streptophyta</taxon>
        <taxon>Embryophyta</taxon>
        <taxon>Tracheophyta</taxon>
        <taxon>Spermatophyta</taxon>
        <taxon>Magnoliopsida</taxon>
        <taxon>Liliopsida</taxon>
        <taxon>Poales</taxon>
        <taxon>Poaceae</taxon>
        <taxon>PACMAD clade</taxon>
        <taxon>Panicoideae</taxon>
        <taxon>Panicodae</taxon>
        <taxon>Paniceae</taxon>
        <taxon>Panicinae</taxon>
        <taxon>Panicum</taxon>
        <taxon>Panicum sect. Hiantes</taxon>
    </lineage>
</organism>
<dbReference type="Proteomes" id="UP000823388">
    <property type="component" value="Chromosome 2N"/>
</dbReference>
<evidence type="ECO:0000256" key="1">
    <source>
        <dbReference type="SAM" id="MobiDB-lite"/>
    </source>
</evidence>
<proteinExistence type="predicted"/>
<feature type="compositionally biased region" description="Basic and acidic residues" evidence="1">
    <location>
        <begin position="156"/>
        <end position="168"/>
    </location>
</feature>
<protein>
    <submittedName>
        <fullName evidence="2">Uncharacterized protein</fullName>
    </submittedName>
</protein>
<name>A0A8T0VVS9_PANVG</name>
<feature type="compositionally biased region" description="Pro residues" evidence="1">
    <location>
        <begin position="233"/>
        <end position="243"/>
    </location>
</feature>
<accession>A0A8T0VVS9</accession>